<dbReference type="InterPro" id="IPR026992">
    <property type="entry name" value="DIOX_N"/>
</dbReference>
<keyword evidence="4" id="KW-1185">Reference proteome</keyword>
<organism evidence="3 4">
    <name type="scientific">Saccharomycopsis crataegensis</name>
    <dbReference type="NCBI Taxonomy" id="43959"/>
    <lineage>
        <taxon>Eukaryota</taxon>
        <taxon>Fungi</taxon>
        <taxon>Dikarya</taxon>
        <taxon>Ascomycota</taxon>
        <taxon>Saccharomycotina</taxon>
        <taxon>Saccharomycetes</taxon>
        <taxon>Saccharomycopsidaceae</taxon>
        <taxon>Saccharomycopsis</taxon>
    </lineage>
</organism>
<dbReference type="Gene3D" id="2.60.120.330">
    <property type="entry name" value="B-lactam Antibiotic, Isopenicillin N Synthase, Chain"/>
    <property type="match status" value="1"/>
</dbReference>
<dbReference type="GO" id="GO:0046872">
    <property type="term" value="F:metal ion binding"/>
    <property type="evidence" value="ECO:0007669"/>
    <property type="project" value="UniProtKB-KW"/>
</dbReference>
<keyword evidence="1" id="KW-0479">Metal-binding</keyword>
<reference evidence="3 4" key="1">
    <citation type="journal article" date="2023" name="Elife">
        <title>Identification of key yeast species and microbe-microbe interactions impacting larval growth of Drosophila in the wild.</title>
        <authorList>
            <person name="Mure A."/>
            <person name="Sugiura Y."/>
            <person name="Maeda R."/>
            <person name="Honda K."/>
            <person name="Sakurai N."/>
            <person name="Takahashi Y."/>
            <person name="Watada M."/>
            <person name="Katoh T."/>
            <person name="Gotoh A."/>
            <person name="Gotoh Y."/>
            <person name="Taniguchi I."/>
            <person name="Nakamura K."/>
            <person name="Hayashi T."/>
            <person name="Katayama T."/>
            <person name="Uemura T."/>
            <person name="Hattori Y."/>
        </authorList>
    </citation>
    <scope>NUCLEOTIDE SEQUENCE [LARGE SCALE GENOMIC DNA]</scope>
    <source>
        <strain evidence="3 4">SC-9</strain>
    </source>
</reference>
<dbReference type="InterPro" id="IPR050231">
    <property type="entry name" value="Iron_ascorbate_oxido_reductase"/>
</dbReference>
<protein>
    <recommendedName>
        <fullName evidence="2">Fe2OG dioxygenase domain-containing protein</fullName>
    </recommendedName>
</protein>
<dbReference type="PANTHER" id="PTHR47990">
    <property type="entry name" value="2-OXOGLUTARATE (2OG) AND FE(II)-DEPENDENT OXYGENASE SUPERFAMILY PROTEIN-RELATED"/>
    <property type="match status" value="1"/>
</dbReference>
<keyword evidence="1" id="KW-0560">Oxidoreductase</keyword>
<dbReference type="GO" id="GO:0016491">
    <property type="term" value="F:oxidoreductase activity"/>
    <property type="evidence" value="ECO:0007669"/>
    <property type="project" value="UniProtKB-KW"/>
</dbReference>
<dbReference type="AlphaFoldDB" id="A0AAV5QVE0"/>
<comment type="similarity">
    <text evidence="1">Belongs to the iron/ascorbate-dependent oxidoreductase family.</text>
</comment>
<dbReference type="InterPro" id="IPR044861">
    <property type="entry name" value="IPNS-like_FE2OG_OXY"/>
</dbReference>
<dbReference type="Pfam" id="PF14226">
    <property type="entry name" value="DIOX_N"/>
    <property type="match status" value="1"/>
</dbReference>
<dbReference type="EMBL" id="BTFZ01000020">
    <property type="protein sequence ID" value="GMM38481.1"/>
    <property type="molecule type" value="Genomic_DNA"/>
</dbReference>
<evidence type="ECO:0000313" key="4">
    <source>
        <dbReference type="Proteomes" id="UP001360560"/>
    </source>
</evidence>
<comment type="caution">
    <text evidence="3">The sequence shown here is derived from an EMBL/GenBank/DDBJ whole genome shotgun (WGS) entry which is preliminary data.</text>
</comment>
<dbReference type="InterPro" id="IPR027443">
    <property type="entry name" value="IPNS-like_sf"/>
</dbReference>
<evidence type="ECO:0000313" key="3">
    <source>
        <dbReference type="EMBL" id="GMM38481.1"/>
    </source>
</evidence>
<dbReference type="InterPro" id="IPR005123">
    <property type="entry name" value="Oxoglu/Fe-dep_dioxygenase_dom"/>
</dbReference>
<name>A0AAV5QVE0_9ASCO</name>
<dbReference type="GO" id="GO:0044283">
    <property type="term" value="P:small molecule biosynthetic process"/>
    <property type="evidence" value="ECO:0007669"/>
    <property type="project" value="UniProtKB-ARBA"/>
</dbReference>
<accession>A0AAV5QVE0</accession>
<dbReference type="Pfam" id="PF03171">
    <property type="entry name" value="2OG-FeII_Oxy"/>
    <property type="match status" value="1"/>
</dbReference>
<evidence type="ECO:0000256" key="1">
    <source>
        <dbReference type="RuleBase" id="RU003682"/>
    </source>
</evidence>
<dbReference type="SUPFAM" id="SSF51197">
    <property type="entry name" value="Clavaminate synthase-like"/>
    <property type="match status" value="1"/>
</dbReference>
<proteinExistence type="inferred from homology"/>
<dbReference type="Proteomes" id="UP001360560">
    <property type="component" value="Unassembled WGS sequence"/>
</dbReference>
<keyword evidence="1" id="KW-0408">Iron</keyword>
<gene>
    <name evidence="3" type="ORF">DASC09_058200</name>
</gene>
<evidence type="ECO:0000259" key="2">
    <source>
        <dbReference type="PROSITE" id="PS51471"/>
    </source>
</evidence>
<dbReference type="PROSITE" id="PS51471">
    <property type="entry name" value="FE2OG_OXY"/>
    <property type="match status" value="1"/>
</dbReference>
<sequence length="416" mass="47631">MLSQHYFNPINKAEIDLAHKVRPFIEAPPTKLDVPMIDLQAIDLSTFQEGPQGLKSRQQLANQLESALTTYGFFKLTGHGIDHDTLERMKSIGQSLFELDDDTKKKFHAGNTKHPDEADRELGVIRGVGYKPRGHWEYQNGQRDNVEFFNIRHFLHDDIFFNKTEYPEFFKYYLDEVSGYYKELHCRVLRQVLTLIDIILELPEGSLWDHHFSVHENDIEKSGGGFGRFLLYHEVSAEYRDLTSGTWLRGHTDATALTFIISQPIVSLQIREHDTGAWKYVSHTPDSLIVNIGDAFKYLSGGYFKSSIHRVTTPPVDQMEHKRNTVIYFCDPSLTTLIDPISLKSPKLQQLGLEKVNGAKRITFKEWDEEKGKFLNSKRRETTGEVKLLGRDTLMSLIQNDPSANKGSSISKTIAV</sequence>
<feature type="domain" description="Fe2OG dioxygenase" evidence="2">
    <location>
        <begin position="228"/>
        <end position="332"/>
    </location>
</feature>
<dbReference type="RefSeq" id="XP_064855476.1">
    <property type="nucleotide sequence ID" value="XM_064999404.1"/>
</dbReference>
<dbReference type="GeneID" id="90076469"/>